<dbReference type="AlphaFoldDB" id="A0A9P5ZKY4"/>
<dbReference type="OrthoDB" id="2990683at2759"/>
<protein>
    <submittedName>
        <fullName evidence="2">Uncharacterized protein</fullName>
    </submittedName>
</protein>
<evidence type="ECO:0000313" key="2">
    <source>
        <dbReference type="EMBL" id="KAF9487696.1"/>
    </source>
</evidence>
<dbReference type="Proteomes" id="UP000807025">
    <property type="component" value="Unassembled WGS sequence"/>
</dbReference>
<name>A0A9P5ZKY4_PLEER</name>
<dbReference type="EMBL" id="MU154756">
    <property type="protein sequence ID" value="KAF9487696.1"/>
    <property type="molecule type" value="Genomic_DNA"/>
</dbReference>
<gene>
    <name evidence="2" type="ORF">BDN71DRAFT_1404418</name>
</gene>
<comment type="caution">
    <text evidence="2">The sequence shown here is derived from an EMBL/GenBank/DDBJ whole genome shotgun (WGS) entry which is preliminary data.</text>
</comment>
<feature type="non-terminal residue" evidence="2">
    <location>
        <position position="1"/>
    </location>
</feature>
<sequence length="151" mass="16824">CPTFLLAIAGLWLCVGGAYFTAEPMAQQFTDMVYTGCDSLREDHLLRVAKILFALKEGCSDLAQYYIGIEQKHRISMAKITHQPSDPAFFPSSTSYPFNSISVEFSYEALLVDRIKMRVPAKAIFRARARLAIGDCPVVVKFVRHYGGAAH</sequence>
<organism evidence="2 3">
    <name type="scientific">Pleurotus eryngii</name>
    <name type="common">Boletus of the steppes</name>
    <dbReference type="NCBI Taxonomy" id="5323"/>
    <lineage>
        <taxon>Eukaryota</taxon>
        <taxon>Fungi</taxon>
        <taxon>Dikarya</taxon>
        <taxon>Basidiomycota</taxon>
        <taxon>Agaricomycotina</taxon>
        <taxon>Agaricomycetes</taxon>
        <taxon>Agaricomycetidae</taxon>
        <taxon>Agaricales</taxon>
        <taxon>Pleurotineae</taxon>
        <taxon>Pleurotaceae</taxon>
        <taxon>Pleurotus</taxon>
    </lineage>
</organism>
<keyword evidence="1" id="KW-0732">Signal</keyword>
<keyword evidence="3" id="KW-1185">Reference proteome</keyword>
<feature type="signal peptide" evidence="1">
    <location>
        <begin position="1"/>
        <end position="17"/>
    </location>
</feature>
<accession>A0A9P5ZKY4</accession>
<evidence type="ECO:0000256" key="1">
    <source>
        <dbReference type="SAM" id="SignalP"/>
    </source>
</evidence>
<evidence type="ECO:0000313" key="3">
    <source>
        <dbReference type="Proteomes" id="UP000807025"/>
    </source>
</evidence>
<feature type="chain" id="PRO_5040394120" evidence="1">
    <location>
        <begin position="18"/>
        <end position="151"/>
    </location>
</feature>
<proteinExistence type="predicted"/>
<reference evidence="2" key="1">
    <citation type="submission" date="2020-11" db="EMBL/GenBank/DDBJ databases">
        <authorList>
            <consortium name="DOE Joint Genome Institute"/>
            <person name="Ahrendt S."/>
            <person name="Riley R."/>
            <person name="Andreopoulos W."/>
            <person name="Labutti K."/>
            <person name="Pangilinan J."/>
            <person name="Ruiz-Duenas F.J."/>
            <person name="Barrasa J.M."/>
            <person name="Sanchez-Garcia M."/>
            <person name="Camarero S."/>
            <person name="Miyauchi S."/>
            <person name="Serrano A."/>
            <person name="Linde D."/>
            <person name="Babiker R."/>
            <person name="Drula E."/>
            <person name="Ayuso-Fernandez I."/>
            <person name="Pacheco R."/>
            <person name="Padilla G."/>
            <person name="Ferreira P."/>
            <person name="Barriuso J."/>
            <person name="Kellner H."/>
            <person name="Castanera R."/>
            <person name="Alfaro M."/>
            <person name="Ramirez L."/>
            <person name="Pisabarro A.G."/>
            <person name="Kuo A."/>
            <person name="Tritt A."/>
            <person name="Lipzen A."/>
            <person name="He G."/>
            <person name="Yan M."/>
            <person name="Ng V."/>
            <person name="Cullen D."/>
            <person name="Martin F."/>
            <person name="Rosso M.-N."/>
            <person name="Henrissat B."/>
            <person name="Hibbett D."/>
            <person name="Martinez A.T."/>
            <person name="Grigoriev I.V."/>
        </authorList>
    </citation>
    <scope>NUCLEOTIDE SEQUENCE</scope>
    <source>
        <strain evidence="2">ATCC 90797</strain>
    </source>
</reference>